<evidence type="ECO:0000256" key="4">
    <source>
        <dbReference type="ARBA" id="ARBA00022692"/>
    </source>
</evidence>
<evidence type="ECO:0000313" key="9">
    <source>
        <dbReference type="Proteomes" id="UP000195305"/>
    </source>
</evidence>
<evidence type="ECO:0000256" key="6">
    <source>
        <dbReference type="ARBA" id="ARBA00023136"/>
    </source>
</evidence>
<dbReference type="EMBL" id="NFLJ01000030">
    <property type="protein sequence ID" value="OUQ33432.1"/>
    <property type="molecule type" value="Genomic_DNA"/>
</dbReference>
<keyword evidence="2" id="KW-0813">Transport</keyword>
<reference evidence="8 9" key="1">
    <citation type="journal article" date="2018" name="BMC Genomics">
        <title>Whole genome sequencing and function prediction of 133 gut anaerobes isolated from chicken caecum in pure cultures.</title>
        <authorList>
            <person name="Medvecky M."/>
            <person name="Cejkova D."/>
            <person name="Polansky O."/>
            <person name="Karasova D."/>
            <person name="Kubasova T."/>
            <person name="Cizek A."/>
            <person name="Rychlik I."/>
        </authorList>
    </citation>
    <scope>NUCLEOTIDE SEQUENCE [LARGE SCALE GENOMIC DNA]</scope>
    <source>
        <strain evidence="8 9">An13</strain>
    </source>
</reference>
<feature type="transmembrane region" description="Helical" evidence="7">
    <location>
        <begin position="222"/>
        <end position="247"/>
    </location>
</feature>
<feature type="transmembrane region" description="Helical" evidence="7">
    <location>
        <begin position="120"/>
        <end position="141"/>
    </location>
</feature>
<proteinExistence type="predicted"/>
<dbReference type="GO" id="GO:0055085">
    <property type="term" value="P:transmembrane transport"/>
    <property type="evidence" value="ECO:0007669"/>
    <property type="project" value="InterPro"/>
</dbReference>
<protein>
    <submittedName>
        <fullName evidence="8">Transporter</fullName>
    </submittedName>
</protein>
<keyword evidence="3" id="KW-1003">Cell membrane</keyword>
<feature type="transmembrane region" description="Helical" evidence="7">
    <location>
        <begin position="253"/>
        <end position="270"/>
    </location>
</feature>
<name>A0A1Y4SWW8_9FIRM</name>
<feature type="transmembrane region" description="Helical" evidence="7">
    <location>
        <begin position="61"/>
        <end position="82"/>
    </location>
</feature>
<feature type="transmembrane region" description="Helical" evidence="7">
    <location>
        <begin position="34"/>
        <end position="55"/>
    </location>
</feature>
<evidence type="ECO:0000256" key="7">
    <source>
        <dbReference type="SAM" id="Phobius"/>
    </source>
</evidence>
<dbReference type="Proteomes" id="UP000195305">
    <property type="component" value="Unassembled WGS sequence"/>
</dbReference>
<feature type="transmembrane region" description="Helical" evidence="7">
    <location>
        <begin position="94"/>
        <end position="114"/>
    </location>
</feature>
<dbReference type="GO" id="GO:0016020">
    <property type="term" value="C:membrane"/>
    <property type="evidence" value="ECO:0007669"/>
    <property type="project" value="UniProtKB-SubCell"/>
</dbReference>
<keyword evidence="4 7" id="KW-0812">Transmembrane</keyword>
<dbReference type="PANTHER" id="PTHR36838">
    <property type="entry name" value="AUXIN EFFLUX CARRIER FAMILY PROTEIN"/>
    <property type="match status" value="1"/>
</dbReference>
<dbReference type="OrthoDB" id="3238334at2"/>
<feature type="transmembrane region" description="Helical" evidence="7">
    <location>
        <begin position="6"/>
        <end position="22"/>
    </location>
</feature>
<dbReference type="Pfam" id="PF03547">
    <property type="entry name" value="Mem_trans"/>
    <property type="match status" value="1"/>
</dbReference>
<dbReference type="InterPro" id="IPR004776">
    <property type="entry name" value="Mem_transp_PIN-like"/>
</dbReference>
<feature type="transmembrane region" description="Helical" evidence="7">
    <location>
        <begin position="186"/>
        <end position="210"/>
    </location>
</feature>
<evidence type="ECO:0000256" key="2">
    <source>
        <dbReference type="ARBA" id="ARBA00022448"/>
    </source>
</evidence>
<evidence type="ECO:0000256" key="1">
    <source>
        <dbReference type="ARBA" id="ARBA00004141"/>
    </source>
</evidence>
<dbReference type="RefSeq" id="WP_087358879.1">
    <property type="nucleotide sequence ID" value="NZ_NFLJ01000030.1"/>
</dbReference>
<evidence type="ECO:0000313" key="8">
    <source>
        <dbReference type="EMBL" id="OUQ33432.1"/>
    </source>
</evidence>
<sequence>MFDVFITSLTFVLIIVIAYTLKKWKVLKKQDANILATIIMNVTLPCALLTSANGISLDITIIILIIIGILSNVLMIVVGYIASRKERPILKGTYMINVSGYNIGNFILPFIQAFYPGMGVVYLCSFDIGNALMGLGITYALADHVASGENSFSLQETLKKLFSSIPFDVYLLIFLMAIFQLQFPSFVLSIATTIGAGNSFLAMMMIGLMLEVKVASHEALHVIKIIVLRIAGNLLLAGVAFMILPLPLLAKEILIMALLAPLSSVSAVFCQKIGYSGDMPATTNSLSIIISIISMFILLLIFV</sequence>
<feature type="transmembrane region" description="Helical" evidence="7">
    <location>
        <begin position="161"/>
        <end position="180"/>
    </location>
</feature>
<feature type="transmembrane region" description="Helical" evidence="7">
    <location>
        <begin position="282"/>
        <end position="302"/>
    </location>
</feature>
<comment type="caution">
    <text evidence="8">The sequence shown here is derived from an EMBL/GenBank/DDBJ whole genome shotgun (WGS) entry which is preliminary data.</text>
</comment>
<keyword evidence="5 7" id="KW-1133">Transmembrane helix</keyword>
<organism evidence="8 9">
    <name type="scientific">Massilimicrobiota timonensis</name>
    <dbReference type="NCBI Taxonomy" id="1776392"/>
    <lineage>
        <taxon>Bacteria</taxon>
        <taxon>Bacillati</taxon>
        <taxon>Bacillota</taxon>
        <taxon>Erysipelotrichia</taxon>
        <taxon>Erysipelotrichales</taxon>
        <taxon>Erysipelotrichaceae</taxon>
        <taxon>Massilimicrobiota</taxon>
    </lineage>
</organism>
<comment type="subcellular location">
    <subcellularLocation>
        <location evidence="1">Membrane</location>
        <topology evidence="1">Multi-pass membrane protein</topology>
    </subcellularLocation>
</comment>
<accession>A0A1Y4SWW8</accession>
<dbReference type="AlphaFoldDB" id="A0A1Y4SWW8"/>
<evidence type="ECO:0000256" key="5">
    <source>
        <dbReference type="ARBA" id="ARBA00022989"/>
    </source>
</evidence>
<keyword evidence="9" id="KW-1185">Reference proteome</keyword>
<keyword evidence="6 7" id="KW-0472">Membrane</keyword>
<dbReference type="PANTHER" id="PTHR36838:SF3">
    <property type="entry name" value="TRANSPORTER AUXIN EFFLUX CARRIER EC FAMILY"/>
    <property type="match status" value="1"/>
</dbReference>
<gene>
    <name evidence="8" type="ORF">B5E75_10080</name>
</gene>
<evidence type="ECO:0000256" key="3">
    <source>
        <dbReference type="ARBA" id="ARBA00022475"/>
    </source>
</evidence>